<proteinExistence type="predicted"/>
<comment type="caution">
    <text evidence="2">The sequence shown here is derived from an EMBL/GenBank/DDBJ whole genome shotgun (WGS) entry which is preliminary data.</text>
</comment>
<evidence type="ECO:0000256" key="1">
    <source>
        <dbReference type="SAM" id="MobiDB-lite"/>
    </source>
</evidence>
<evidence type="ECO:0000313" key="2">
    <source>
        <dbReference type="EMBL" id="KRN45012.1"/>
    </source>
</evidence>
<gene>
    <name evidence="2" type="ORF">IV41_GL001881</name>
</gene>
<dbReference type="Proteomes" id="UP000051639">
    <property type="component" value="Unassembled WGS sequence"/>
</dbReference>
<dbReference type="EMBL" id="JQBA01000007">
    <property type="protein sequence ID" value="KRN45012.1"/>
    <property type="molecule type" value="Genomic_DNA"/>
</dbReference>
<feature type="region of interest" description="Disordered" evidence="1">
    <location>
        <begin position="1"/>
        <end position="20"/>
    </location>
</feature>
<accession>A0A0R2H5Z3</accession>
<protein>
    <submittedName>
        <fullName evidence="2">Uncharacterized protein</fullName>
    </submittedName>
</protein>
<reference evidence="2 3" key="1">
    <citation type="journal article" date="2015" name="Genome Announc.">
        <title>Expanding the biotechnology potential of lactobacilli through comparative genomics of 213 strains and associated genera.</title>
        <authorList>
            <person name="Sun Z."/>
            <person name="Harris H.M."/>
            <person name="McCann A."/>
            <person name="Guo C."/>
            <person name="Argimon S."/>
            <person name="Zhang W."/>
            <person name="Yang X."/>
            <person name="Jeffery I.B."/>
            <person name="Cooney J.C."/>
            <person name="Kagawa T.F."/>
            <person name="Liu W."/>
            <person name="Song Y."/>
            <person name="Salvetti E."/>
            <person name="Wrobel A."/>
            <person name="Rasinkangas P."/>
            <person name="Parkhill J."/>
            <person name="Rea M.C."/>
            <person name="O'Sullivan O."/>
            <person name="Ritari J."/>
            <person name="Douillard F.P."/>
            <person name="Paul Ross R."/>
            <person name="Yang R."/>
            <person name="Briner A.E."/>
            <person name="Felis G.E."/>
            <person name="de Vos W.M."/>
            <person name="Barrangou R."/>
            <person name="Klaenhammer T.R."/>
            <person name="Caufield P.W."/>
            <person name="Cui Y."/>
            <person name="Zhang H."/>
            <person name="O'Toole P.W."/>
        </authorList>
    </citation>
    <scope>NUCLEOTIDE SEQUENCE [LARGE SCALE GENOMIC DNA]</scope>
    <source>
        <strain evidence="2 3">DSM 14792</strain>
    </source>
</reference>
<name>A0A0R2H5Z3_9LACO</name>
<dbReference type="AlphaFoldDB" id="A0A0R2H5Z3"/>
<sequence>MIHEVVEVGTPASKPVSPLSNKRHAAKTLAASVTLNKLRVNLYQGADPDLAAKLLTVMMNHVD</sequence>
<dbReference type="PATRIC" id="fig|148604.4.peg.1938"/>
<evidence type="ECO:0000313" key="3">
    <source>
        <dbReference type="Proteomes" id="UP000051639"/>
    </source>
</evidence>
<keyword evidence="3" id="KW-1185">Reference proteome</keyword>
<organism evidence="2 3">
    <name type="scientific">Limosilactobacillus ingluviei</name>
    <dbReference type="NCBI Taxonomy" id="148604"/>
    <lineage>
        <taxon>Bacteria</taxon>
        <taxon>Bacillati</taxon>
        <taxon>Bacillota</taxon>
        <taxon>Bacilli</taxon>
        <taxon>Lactobacillales</taxon>
        <taxon>Lactobacillaceae</taxon>
        <taxon>Limosilactobacillus</taxon>
    </lineage>
</organism>